<dbReference type="PANTHER" id="PTHR23502:SF68">
    <property type="entry name" value="MULTIDRUG TRANSPORTER, PUTATIVE (AFU_ORTHOLOGUE AFUA_3G01120)-RELATED"/>
    <property type="match status" value="1"/>
</dbReference>
<accession>A0AAE0M5R5</accession>
<organism evidence="7 8">
    <name type="scientific">Apodospora peruviana</name>
    <dbReference type="NCBI Taxonomy" id="516989"/>
    <lineage>
        <taxon>Eukaryota</taxon>
        <taxon>Fungi</taxon>
        <taxon>Dikarya</taxon>
        <taxon>Ascomycota</taxon>
        <taxon>Pezizomycotina</taxon>
        <taxon>Sordariomycetes</taxon>
        <taxon>Sordariomycetidae</taxon>
        <taxon>Sordariales</taxon>
        <taxon>Lasiosphaeriaceae</taxon>
        <taxon>Apodospora</taxon>
    </lineage>
</organism>
<dbReference type="SUPFAM" id="SSF103473">
    <property type="entry name" value="MFS general substrate transporter"/>
    <property type="match status" value="1"/>
</dbReference>
<reference evidence="7" key="2">
    <citation type="submission" date="2023-06" db="EMBL/GenBank/DDBJ databases">
        <authorList>
            <consortium name="Lawrence Berkeley National Laboratory"/>
            <person name="Haridas S."/>
            <person name="Hensen N."/>
            <person name="Bonometti L."/>
            <person name="Westerberg I."/>
            <person name="Brannstrom I.O."/>
            <person name="Guillou S."/>
            <person name="Cros-Aarteil S."/>
            <person name="Calhoun S."/>
            <person name="Kuo A."/>
            <person name="Mondo S."/>
            <person name="Pangilinan J."/>
            <person name="Riley R."/>
            <person name="Labutti K."/>
            <person name="Andreopoulos B."/>
            <person name="Lipzen A."/>
            <person name="Chen C."/>
            <person name="Yanf M."/>
            <person name="Daum C."/>
            <person name="Ng V."/>
            <person name="Clum A."/>
            <person name="Steindorff A."/>
            <person name="Ohm R."/>
            <person name="Martin F."/>
            <person name="Silar P."/>
            <person name="Natvig D."/>
            <person name="Lalanne C."/>
            <person name="Gautier V."/>
            <person name="Ament-Velasquez S.L."/>
            <person name="Kruys A."/>
            <person name="Hutchinson M.I."/>
            <person name="Powell A.J."/>
            <person name="Barry K."/>
            <person name="Miller A.N."/>
            <person name="Grigoriev I.V."/>
            <person name="Debuchy R."/>
            <person name="Gladieux P."/>
            <person name="Thoren M.H."/>
            <person name="Johannesson H."/>
        </authorList>
    </citation>
    <scope>NUCLEOTIDE SEQUENCE</scope>
    <source>
        <strain evidence="7">CBS 118394</strain>
    </source>
</reference>
<dbReference type="GO" id="GO:0022857">
    <property type="term" value="F:transmembrane transporter activity"/>
    <property type="evidence" value="ECO:0007669"/>
    <property type="project" value="TreeGrafter"/>
</dbReference>
<dbReference type="PANTHER" id="PTHR23502">
    <property type="entry name" value="MAJOR FACILITATOR SUPERFAMILY"/>
    <property type="match status" value="1"/>
</dbReference>
<keyword evidence="3 6" id="KW-0812">Transmembrane</keyword>
<keyword evidence="8" id="KW-1185">Reference proteome</keyword>
<evidence type="ECO:0008006" key="9">
    <source>
        <dbReference type="Google" id="ProtNLM"/>
    </source>
</evidence>
<protein>
    <recommendedName>
        <fullName evidence="9">Major facilitator superfamily (MFS) profile domain-containing protein</fullName>
    </recommendedName>
</protein>
<evidence type="ECO:0000313" key="8">
    <source>
        <dbReference type="Proteomes" id="UP001283341"/>
    </source>
</evidence>
<name>A0AAE0M5R5_9PEZI</name>
<keyword evidence="4 6" id="KW-1133">Transmembrane helix</keyword>
<reference evidence="7" key="1">
    <citation type="journal article" date="2023" name="Mol. Phylogenet. Evol.">
        <title>Genome-scale phylogeny and comparative genomics of the fungal order Sordariales.</title>
        <authorList>
            <person name="Hensen N."/>
            <person name="Bonometti L."/>
            <person name="Westerberg I."/>
            <person name="Brannstrom I.O."/>
            <person name="Guillou S."/>
            <person name="Cros-Aarteil S."/>
            <person name="Calhoun S."/>
            <person name="Haridas S."/>
            <person name="Kuo A."/>
            <person name="Mondo S."/>
            <person name="Pangilinan J."/>
            <person name="Riley R."/>
            <person name="LaButti K."/>
            <person name="Andreopoulos B."/>
            <person name="Lipzen A."/>
            <person name="Chen C."/>
            <person name="Yan M."/>
            <person name="Daum C."/>
            <person name="Ng V."/>
            <person name="Clum A."/>
            <person name="Steindorff A."/>
            <person name="Ohm R.A."/>
            <person name="Martin F."/>
            <person name="Silar P."/>
            <person name="Natvig D.O."/>
            <person name="Lalanne C."/>
            <person name="Gautier V."/>
            <person name="Ament-Velasquez S.L."/>
            <person name="Kruys A."/>
            <person name="Hutchinson M.I."/>
            <person name="Powell A.J."/>
            <person name="Barry K."/>
            <person name="Miller A.N."/>
            <person name="Grigoriev I.V."/>
            <person name="Debuchy R."/>
            <person name="Gladieux P."/>
            <person name="Hiltunen Thoren M."/>
            <person name="Johannesson H."/>
        </authorList>
    </citation>
    <scope>NUCLEOTIDE SEQUENCE</scope>
    <source>
        <strain evidence="7">CBS 118394</strain>
    </source>
</reference>
<comment type="subcellular location">
    <subcellularLocation>
        <location evidence="1">Membrane</location>
        <topology evidence="1">Multi-pass membrane protein</topology>
    </subcellularLocation>
</comment>
<gene>
    <name evidence="7" type="ORF">B0H66DRAFT_623114</name>
</gene>
<feature type="transmembrane region" description="Helical" evidence="6">
    <location>
        <begin position="71"/>
        <end position="89"/>
    </location>
</feature>
<dbReference type="AlphaFoldDB" id="A0AAE0M5R5"/>
<comment type="similarity">
    <text evidence="2">Belongs to the major facilitator superfamily.</text>
</comment>
<dbReference type="EMBL" id="JAUEDM010000004">
    <property type="protein sequence ID" value="KAK3318919.1"/>
    <property type="molecule type" value="Genomic_DNA"/>
</dbReference>
<dbReference type="Proteomes" id="UP001283341">
    <property type="component" value="Unassembled WGS sequence"/>
</dbReference>
<dbReference type="GO" id="GO:0016020">
    <property type="term" value="C:membrane"/>
    <property type="evidence" value="ECO:0007669"/>
    <property type="project" value="UniProtKB-SubCell"/>
</dbReference>
<evidence type="ECO:0000256" key="1">
    <source>
        <dbReference type="ARBA" id="ARBA00004141"/>
    </source>
</evidence>
<comment type="caution">
    <text evidence="7">The sequence shown here is derived from an EMBL/GenBank/DDBJ whole genome shotgun (WGS) entry which is preliminary data.</text>
</comment>
<evidence type="ECO:0000256" key="2">
    <source>
        <dbReference type="ARBA" id="ARBA00008335"/>
    </source>
</evidence>
<evidence type="ECO:0000313" key="7">
    <source>
        <dbReference type="EMBL" id="KAK3318919.1"/>
    </source>
</evidence>
<evidence type="ECO:0000256" key="3">
    <source>
        <dbReference type="ARBA" id="ARBA00022692"/>
    </source>
</evidence>
<evidence type="ECO:0000256" key="4">
    <source>
        <dbReference type="ARBA" id="ARBA00022989"/>
    </source>
</evidence>
<evidence type="ECO:0000256" key="6">
    <source>
        <dbReference type="SAM" id="Phobius"/>
    </source>
</evidence>
<sequence length="126" mass="13228">MALAGVLAGVLAFPLGLFMYGWSVELRVHWMVPQIGTAVPGFGSILNFVGIQTYLIDAFEEHAASAVGANAVLRGIVGALLPLSGLGLYDALGWGWGNSLLAFIALAFAPVSLIFDMGSPFEYHSS</sequence>
<proteinExistence type="inferred from homology"/>
<feature type="transmembrane region" description="Helical" evidence="6">
    <location>
        <begin position="39"/>
        <end position="59"/>
    </location>
</feature>
<keyword evidence="5 6" id="KW-0472">Membrane</keyword>
<dbReference type="InterPro" id="IPR036259">
    <property type="entry name" value="MFS_trans_sf"/>
</dbReference>
<feature type="transmembrane region" description="Helical" evidence="6">
    <location>
        <begin position="95"/>
        <end position="115"/>
    </location>
</feature>
<evidence type="ECO:0000256" key="5">
    <source>
        <dbReference type="ARBA" id="ARBA00023136"/>
    </source>
</evidence>